<organism evidence="13 14">
    <name type="scientific">Prevotella pallens</name>
    <dbReference type="NCBI Taxonomy" id="60133"/>
    <lineage>
        <taxon>Bacteria</taxon>
        <taxon>Pseudomonadati</taxon>
        <taxon>Bacteroidota</taxon>
        <taxon>Bacteroidia</taxon>
        <taxon>Bacteroidales</taxon>
        <taxon>Prevotellaceae</taxon>
        <taxon>Prevotella</taxon>
    </lineage>
</organism>
<evidence type="ECO:0000256" key="5">
    <source>
        <dbReference type="ARBA" id="ARBA00023077"/>
    </source>
</evidence>
<feature type="domain" description="TonB-dependent receptor plug" evidence="12">
    <location>
        <begin position="81"/>
        <end position="179"/>
    </location>
</feature>
<reference evidence="13 14" key="1">
    <citation type="submission" date="2018-06" db="EMBL/GenBank/DDBJ databases">
        <authorList>
            <consortium name="Pathogen Informatics"/>
            <person name="Doyle S."/>
        </authorList>
    </citation>
    <scope>NUCLEOTIDE SEQUENCE [LARGE SCALE GENOMIC DNA]</scope>
    <source>
        <strain evidence="13 14">NCTC13043</strain>
    </source>
</reference>
<keyword evidence="3 8" id="KW-1134">Transmembrane beta strand</keyword>
<feature type="signal peptide" evidence="10">
    <location>
        <begin position="1"/>
        <end position="43"/>
    </location>
</feature>
<keyword evidence="4 8" id="KW-0812">Transmembrane</keyword>
<name>A0A379EYK9_9BACT</name>
<dbReference type="Proteomes" id="UP000254235">
    <property type="component" value="Unassembled WGS sequence"/>
</dbReference>
<evidence type="ECO:0000256" key="6">
    <source>
        <dbReference type="ARBA" id="ARBA00023136"/>
    </source>
</evidence>
<comment type="subcellular location">
    <subcellularLocation>
        <location evidence="1 8">Cell outer membrane</location>
        <topology evidence="1 8">Multi-pass membrane protein</topology>
    </subcellularLocation>
</comment>
<evidence type="ECO:0000256" key="3">
    <source>
        <dbReference type="ARBA" id="ARBA00022452"/>
    </source>
</evidence>
<evidence type="ECO:0000256" key="10">
    <source>
        <dbReference type="SAM" id="SignalP"/>
    </source>
</evidence>
<evidence type="ECO:0000313" key="13">
    <source>
        <dbReference type="EMBL" id="SUC11204.1"/>
    </source>
</evidence>
<keyword evidence="2 8" id="KW-0813">Transport</keyword>
<keyword evidence="6 8" id="KW-0472">Membrane</keyword>
<dbReference type="InterPro" id="IPR000531">
    <property type="entry name" value="Beta-barrel_TonB"/>
</dbReference>
<evidence type="ECO:0000259" key="11">
    <source>
        <dbReference type="Pfam" id="PF00593"/>
    </source>
</evidence>
<keyword evidence="13" id="KW-0675">Receptor</keyword>
<evidence type="ECO:0000256" key="2">
    <source>
        <dbReference type="ARBA" id="ARBA00022448"/>
    </source>
</evidence>
<keyword evidence="10" id="KW-0732">Signal</keyword>
<dbReference type="AlphaFoldDB" id="A0A379EYK9"/>
<dbReference type="PANTHER" id="PTHR30069:SF40">
    <property type="entry name" value="TONB-DEPENDENT RECEPTOR NMB0964-RELATED"/>
    <property type="match status" value="1"/>
</dbReference>
<evidence type="ECO:0000256" key="4">
    <source>
        <dbReference type="ARBA" id="ARBA00022692"/>
    </source>
</evidence>
<dbReference type="InterPro" id="IPR039426">
    <property type="entry name" value="TonB-dep_rcpt-like"/>
</dbReference>
<feature type="chain" id="PRO_5016789232" evidence="10">
    <location>
        <begin position="44"/>
        <end position="728"/>
    </location>
</feature>
<accession>A0A379EYK9</accession>
<evidence type="ECO:0000256" key="9">
    <source>
        <dbReference type="RuleBase" id="RU003357"/>
    </source>
</evidence>
<evidence type="ECO:0000256" key="7">
    <source>
        <dbReference type="ARBA" id="ARBA00023237"/>
    </source>
</evidence>
<dbReference type="InterPro" id="IPR036942">
    <property type="entry name" value="Beta-barrel_TonB_sf"/>
</dbReference>
<dbReference type="Gene3D" id="2.40.170.20">
    <property type="entry name" value="TonB-dependent receptor, beta-barrel domain"/>
    <property type="match status" value="1"/>
</dbReference>
<dbReference type="PANTHER" id="PTHR30069">
    <property type="entry name" value="TONB-DEPENDENT OUTER MEMBRANE RECEPTOR"/>
    <property type="match status" value="1"/>
</dbReference>
<keyword evidence="7 8" id="KW-0998">Cell outer membrane</keyword>
<dbReference type="InterPro" id="IPR012910">
    <property type="entry name" value="Plug_dom"/>
</dbReference>
<proteinExistence type="inferred from homology"/>
<dbReference type="GO" id="GO:0009279">
    <property type="term" value="C:cell outer membrane"/>
    <property type="evidence" value="ECO:0007669"/>
    <property type="project" value="UniProtKB-SubCell"/>
</dbReference>
<gene>
    <name evidence="13" type="ORF">NCTC13043_00046</name>
</gene>
<evidence type="ECO:0000313" key="14">
    <source>
        <dbReference type="Proteomes" id="UP000254235"/>
    </source>
</evidence>
<comment type="similarity">
    <text evidence="8 9">Belongs to the TonB-dependent receptor family.</text>
</comment>
<dbReference type="Pfam" id="PF07715">
    <property type="entry name" value="Plug"/>
    <property type="match status" value="1"/>
</dbReference>
<dbReference type="PROSITE" id="PS52016">
    <property type="entry name" value="TONB_DEPENDENT_REC_3"/>
    <property type="match status" value="1"/>
</dbReference>
<dbReference type="SUPFAM" id="SSF56935">
    <property type="entry name" value="Porins"/>
    <property type="match status" value="1"/>
</dbReference>
<dbReference type="GO" id="GO:0044718">
    <property type="term" value="P:siderophore transmembrane transport"/>
    <property type="evidence" value="ECO:0007669"/>
    <property type="project" value="TreeGrafter"/>
</dbReference>
<dbReference type="EMBL" id="UGTP01000001">
    <property type="protein sequence ID" value="SUC11204.1"/>
    <property type="molecule type" value="Genomic_DNA"/>
</dbReference>
<keyword evidence="5 9" id="KW-0798">TonB box</keyword>
<feature type="domain" description="TonB-dependent receptor-like beta-barrel" evidence="11">
    <location>
        <begin position="324"/>
        <end position="697"/>
    </location>
</feature>
<evidence type="ECO:0000256" key="1">
    <source>
        <dbReference type="ARBA" id="ARBA00004571"/>
    </source>
</evidence>
<dbReference type="GO" id="GO:0015344">
    <property type="term" value="F:siderophore uptake transmembrane transporter activity"/>
    <property type="evidence" value="ECO:0007669"/>
    <property type="project" value="TreeGrafter"/>
</dbReference>
<sequence>MQQEHLFNYSFYSYFIAVNMKKLFYTFMSVIALCEFVPTSAFAQNQYDLETAQPDTTKQNYHLIDGVEISTVRKLVSNNAVSSQLNNKTIERSLGQSLGTMLERVSGVSSIQTGGTVSKPVIHGMYGNRILLVNNGARLTGQQWGADHAPEVDKNSSTKIEVVKGAEAVRYGSDALGGIVVMEQDMLPYNQKHTHGRLLSMYGSNGYRYQFVGNAEGSMPFLPSLAWRIQATYANSGDQRAAHYLLNNTGTREFDFSTALGYQHKNFRAEGYLSRYDLKLGVLYNAQMGDADLLAERIKIGRPVDITPYTRHIDYPFQHIVHTNATLKLYYNTEKYGDFYWLASFQKDDREENRIRRMNLSYIPAVSMHLKTLQNYLRWRKYYGDWQTEVGTQVVNSNHSNQRGTGVVPIIPNHTENQIGAYALQKYQNNRLGAELGVRFDWQDTKAAGYDWTGDYYGGHRTFSNFTYSLGAHYHATDKLTLTTNFGLAWRAPHVFELYSNGNELGTGRFVRGDSTMCSENSYKWVVSTEYRSTVLDARLDAYLQWVKHYIYDRPMKGEYVTVISGTYPLFQYMQTDVFIRGIDFDLRLRPLSAIEYHIVSSMIWANETRTHNYLPYIPSFRINHSLTYTPHLSGKAFAPWIEVKHRFVARQTRFNAASDLIAYAPASYSLFGLEAGTEWRIDTHNTLSLFVSADNIFNKEYKEYTNRARYYAHDLGRDIRLTIGWKF</sequence>
<evidence type="ECO:0000256" key="8">
    <source>
        <dbReference type="PROSITE-ProRule" id="PRU01360"/>
    </source>
</evidence>
<evidence type="ECO:0000259" key="12">
    <source>
        <dbReference type="Pfam" id="PF07715"/>
    </source>
</evidence>
<dbReference type="Pfam" id="PF00593">
    <property type="entry name" value="TonB_dep_Rec_b-barrel"/>
    <property type="match status" value="1"/>
</dbReference>
<protein>
    <submittedName>
        <fullName evidence="13">Probable TonB-dependent receptor NMB0964</fullName>
    </submittedName>
</protein>
<dbReference type="Gene3D" id="2.170.130.10">
    <property type="entry name" value="TonB-dependent receptor, plug domain"/>
    <property type="match status" value="1"/>
</dbReference>
<dbReference type="InterPro" id="IPR037066">
    <property type="entry name" value="Plug_dom_sf"/>
</dbReference>